<sequence length="54" mass="6359">MKESRERKWREMIERREKNRGMRERIESEREKREVADNGEMWSAAVSSCGGGSG</sequence>
<keyword evidence="3" id="KW-1185">Reference proteome</keyword>
<evidence type="ECO:0000256" key="1">
    <source>
        <dbReference type="SAM" id="MobiDB-lite"/>
    </source>
</evidence>
<proteinExistence type="predicted"/>
<feature type="compositionally biased region" description="Basic and acidic residues" evidence="1">
    <location>
        <begin position="20"/>
        <end position="36"/>
    </location>
</feature>
<organism evidence="2 3">
    <name type="scientific">Stephania cephalantha</name>
    <dbReference type="NCBI Taxonomy" id="152367"/>
    <lineage>
        <taxon>Eukaryota</taxon>
        <taxon>Viridiplantae</taxon>
        <taxon>Streptophyta</taxon>
        <taxon>Embryophyta</taxon>
        <taxon>Tracheophyta</taxon>
        <taxon>Spermatophyta</taxon>
        <taxon>Magnoliopsida</taxon>
        <taxon>Ranunculales</taxon>
        <taxon>Menispermaceae</taxon>
        <taxon>Menispermoideae</taxon>
        <taxon>Cissampelideae</taxon>
        <taxon>Stephania</taxon>
    </lineage>
</organism>
<accession>A0AAP0L7U6</accession>
<evidence type="ECO:0000313" key="2">
    <source>
        <dbReference type="EMBL" id="KAK9165378.1"/>
    </source>
</evidence>
<dbReference type="EMBL" id="JBBNAG010000001">
    <property type="protein sequence ID" value="KAK9165378.1"/>
    <property type="molecule type" value="Genomic_DNA"/>
</dbReference>
<dbReference type="Proteomes" id="UP001419268">
    <property type="component" value="Unassembled WGS sequence"/>
</dbReference>
<gene>
    <name evidence="2" type="ORF">Scep_000569</name>
</gene>
<protein>
    <submittedName>
        <fullName evidence="2">Uncharacterized protein</fullName>
    </submittedName>
</protein>
<evidence type="ECO:0000313" key="3">
    <source>
        <dbReference type="Proteomes" id="UP001419268"/>
    </source>
</evidence>
<reference evidence="2 3" key="1">
    <citation type="submission" date="2024-01" db="EMBL/GenBank/DDBJ databases">
        <title>Genome assemblies of Stephania.</title>
        <authorList>
            <person name="Yang L."/>
        </authorList>
    </citation>
    <scope>NUCLEOTIDE SEQUENCE [LARGE SCALE GENOMIC DNA]</scope>
    <source>
        <strain evidence="2">JXDWG</strain>
        <tissue evidence="2">Leaf</tissue>
    </source>
</reference>
<comment type="caution">
    <text evidence="2">The sequence shown here is derived from an EMBL/GenBank/DDBJ whole genome shotgun (WGS) entry which is preliminary data.</text>
</comment>
<name>A0AAP0L7U6_9MAGN</name>
<feature type="region of interest" description="Disordered" evidence="1">
    <location>
        <begin position="20"/>
        <end position="39"/>
    </location>
</feature>
<dbReference type="AlphaFoldDB" id="A0AAP0L7U6"/>